<accession>A0A819MP00</accession>
<organism evidence="3 4">
    <name type="scientific">Rotaria sordida</name>
    <dbReference type="NCBI Taxonomy" id="392033"/>
    <lineage>
        <taxon>Eukaryota</taxon>
        <taxon>Metazoa</taxon>
        <taxon>Spiralia</taxon>
        <taxon>Gnathifera</taxon>
        <taxon>Rotifera</taxon>
        <taxon>Eurotatoria</taxon>
        <taxon>Bdelloidea</taxon>
        <taxon>Philodinida</taxon>
        <taxon>Philodinidae</taxon>
        <taxon>Rotaria</taxon>
    </lineage>
</organism>
<evidence type="ECO:0000313" key="2">
    <source>
        <dbReference type="EMBL" id="CAF1436411.1"/>
    </source>
</evidence>
<dbReference type="EMBL" id="CAJNOU010004314">
    <property type="protein sequence ID" value="CAF1436411.1"/>
    <property type="molecule type" value="Genomic_DNA"/>
</dbReference>
<dbReference type="EMBL" id="CAJNOO010002973">
    <property type="protein sequence ID" value="CAF1309940.1"/>
    <property type="molecule type" value="Genomic_DNA"/>
</dbReference>
<dbReference type="Proteomes" id="UP000663882">
    <property type="component" value="Unassembled WGS sequence"/>
</dbReference>
<dbReference type="Proteomes" id="UP000663889">
    <property type="component" value="Unassembled WGS sequence"/>
</dbReference>
<comment type="caution">
    <text evidence="3">The sequence shown here is derived from an EMBL/GenBank/DDBJ whole genome shotgun (WGS) entry which is preliminary data.</text>
</comment>
<protein>
    <submittedName>
        <fullName evidence="3">Uncharacterized protein</fullName>
    </submittedName>
</protein>
<evidence type="ECO:0000313" key="4">
    <source>
        <dbReference type="Proteomes" id="UP000663823"/>
    </source>
</evidence>
<dbReference type="EMBL" id="CAJOAX010006520">
    <property type="protein sequence ID" value="CAF3983173.1"/>
    <property type="molecule type" value="Genomic_DNA"/>
</dbReference>
<sequence>MERVLCRFFREYFSLGILVLTPINNYNKYGSIKVEFALDGSYVDGEVDADMNNLCIGGGMGILPRDRSVPFSPPHILRHLVNKEYAYVRQRGLKIGIARLWKLHHHGWKKVATISCSHPDAPTKCKIPSGRWMILKWACCSLAREILSNNTA</sequence>
<dbReference type="AlphaFoldDB" id="A0A819MP00"/>
<dbReference type="Proteomes" id="UP000663823">
    <property type="component" value="Unassembled WGS sequence"/>
</dbReference>
<name>A0A819MP00_9BILA</name>
<reference evidence="3" key="1">
    <citation type="submission" date="2021-02" db="EMBL/GenBank/DDBJ databases">
        <authorList>
            <person name="Nowell W R."/>
        </authorList>
    </citation>
    <scope>NUCLEOTIDE SEQUENCE</scope>
</reference>
<proteinExistence type="predicted"/>
<evidence type="ECO:0000313" key="3">
    <source>
        <dbReference type="EMBL" id="CAF3983173.1"/>
    </source>
</evidence>
<evidence type="ECO:0000313" key="1">
    <source>
        <dbReference type="EMBL" id="CAF1309940.1"/>
    </source>
</evidence>
<gene>
    <name evidence="3" type="ORF">OTI717_LOCUS28062</name>
    <name evidence="1" type="ORF">RFH988_LOCUS30192</name>
    <name evidence="2" type="ORF">SEV965_LOCUS33011</name>
</gene>